<dbReference type="PANTHER" id="PTHR30121">
    <property type="entry name" value="UNCHARACTERIZED PROTEIN YJGR-RELATED"/>
    <property type="match status" value="1"/>
</dbReference>
<proteinExistence type="predicted"/>
<reference evidence="3 4" key="1">
    <citation type="journal article" date="2016" name="Nat. Commun.">
        <title>Thousands of microbial genomes shed light on interconnected biogeochemical processes in an aquifer system.</title>
        <authorList>
            <person name="Anantharaman K."/>
            <person name="Brown C.T."/>
            <person name="Hug L.A."/>
            <person name="Sharon I."/>
            <person name="Castelle C.J."/>
            <person name="Probst A.J."/>
            <person name="Thomas B.C."/>
            <person name="Singh A."/>
            <person name="Wilkins M.J."/>
            <person name="Karaoz U."/>
            <person name="Brodie E.L."/>
            <person name="Williams K.H."/>
            <person name="Hubbard S.S."/>
            <person name="Banfield J.F."/>
        </authorList>
    </citation>
    <scope>NUCLEOTIDE SEQUENCE [LARGE SCALE GENOMIC DNA]</scope>
</reference>
<sequence length="537" mass="59940">MYIIGKTGMGKSELLKNIAIQDIRDGRGLAFVDPHGDPVEDLLDYIPPERIKDVIYVNPADLEYPIAFNVLESVDPDKRHLVADGIMAVFKKLWIDLWSARMEYILNYTILALLEVPDSTLLGINRMMAEKEYRKWVVGQIKDPECKAFWTQEFEKWDPKYRMDATAAIQNKIGQFVSNVVIRNIVGQKKSSFDIRQAMDEQKILLINISKGRVGEDASRLLGGLLITKIQIAAMSRVDIPRAERKDFVLIVDEFQNFATASFANILSEARKFNLSLVIAHQYVTQMEEGVRDAVFGNVGTIVSFRVGAEDAELLEKEMSPEFMATDIVNLGKRQIYLKLMIDGVSSRSFSATTMDTIAPPPISPREQVIEFSRATYAKARKDIEDAILKWRELTVAASGADDSFSPRRGGFGQSRQDQGGGYGFEERFDRSTGRDGSRFDRPSGRPPTQNSNQGAAPIRYESPAPVRSGITQSTSYASKPLSFSEAAGRGPVDFRGRPLKSHSTGSGQAKPPRAKVEADVEGLRRILDETLGKKEE</sequence>
<feature type="region of interest" description="Disordered" evidence="1">
    <location>
        <begin position="402"/>
        <end position="523"/>
    </location>
</feature>
<name>A0A1F8ETV7_9BACT</name>
<dbReference type="Gene3D" id="3.40.50.300">
    <property type="entry name" value="P-loop containing nucleotide triphosphate hydrolases"/>
    <property type="match status" value="2"/>
</dbReference>
<evidence type="ECO:0000313" key="4">
    <source>
        <dbReference type="Proteomes" id="UP000177507"/>
    </source>
</evidence>
<dbReference type="STRING" id="1802668.A2831_01210"/>
<dbReference type="CDD" id="cd01127">
    <property type="entry name" value="TrwB_TraG_TraD_VirD4"/>
    <property type="match status" value="1"/>
</dbReference>
<protein>
    <recommendedName>
        <fullName evidence="2">Type IV secretion system coupling protein TraD DNA-binding domain-containing protein</fullName>
    </recommendedName>
</protein>
<accession>A0A1F8ETV7</accession>
<dbReference type="SUPFAM" id="SSF52540">
    <property type="entry name" value="P-loop containing nucleoside triphosphate hydrolases"/>
    <property type="match status" value="1"/>
</dbReference>
<dbReference type="EMBL" id="MGJI01000022">
    <property type="protein sequence ID" value="OGN04302.1"/>
    <property type="molecule type" value="Genomic_DNA"/>
</dbReference>
<evidence type="ECO:0000256" key="1">
    <source>
        <dbReference type="SAM" id="MobiDB-lite"/>
    </source>
</evidence>
<dbReference type="PANTHER" id="PTHR30121:SF11">
    <property type="entry name" value="AAA+ ATPASE DOMAIN-CONTAINING PROTEIN"/>
    <property type="match status" value="1"/>
</dbReference>
<dbReference type="AlphaFoldDB" id="A0A1F8ETV7"/>
<organism evidence="3 4">
    <name type="scientific">Candidatus Yanofskybacteria bacterium RIFCSPHIGHO2_01_FULL_44_17</name>
    <dbReference type="NCBI Taxonomy" id="1802668"/>
    <lineage>
        <taxon>Bacteria</taxon>
        <taxon>Candidatus Yanofskyibacteriota</taxon>
    </lineage>
</organism>
<dbReference type="Proteomes" id="UP000177507">
    <property type="component" value="Unassembled WGS sequence"/>
</dbReference>
<feature type="compositionally biased region" description="Basic and acidic residues" evidence="1">
    <location>
        <begin position="425"/>
        <end position="444"/>
    </location>
</feature>
<dbReference type="InterPro" id="IPR019476">
    <property type="entry name" value="T4SS_TraD_DNA-bd"/>
</dbReference>
<dbReference type="InterPro" id="IPR051162">
    <property type="entry name" value="T4SS_component"/>
</dbReference>
<gene>
    <name evidence="3" type="ORF">A2831_01210</name>
</gene>
<evidence type="ECO:0000259" key="2">
    <source>
        <dbReference type="Pfam" id="PF10412"/>
    </source>
</evidence>
<evidence type="ECO:0000313" key="3">
    <source>
        <dbReference type="EMBL" id="OGN04302.1"/>
    </source>
</evidence>
<dbReference type="Pfam" id="PF10412">
    <property type="entry name" value="TrwB_AAD_bind"/>
    <property type="match status" value="1"/>
</dbReference>
<comment type="caution">
    <text evidence="3">The sequence shown here is derived from an EMBL/GenBank/DDBJ whole genome shotgun (WGS) entry which is preliminary data.</text>
</comment>
<feature type="domain" description="Type IV secretion system coupling protein TraD DNA-binding" evidence="2">
    <location>
        <begin position="1"/>
        <end position="289"/>
    </location>
</feature>
<dbReference type="InterPro" id="IPR027417">
    <property type="entry name" value="P-loop_NTPase"/>
</dbReference>